<keyword evidence="4" id="KW-1185">Reference proteome</keyword>
<dbReference type="EMBL" id="JACEFO010001809">
    <property type="protein sequence ID" value="KAF8701309.1"/>
    <property type="molecule type" value="Genomic_DNA"/>
</dbReference>
<dbReference type="Pfam" id="PF04825">
    <property type="entry name" value="Rad21_Rec8_N"/>
    <property type="match status" value="1"/>
</dbReference>
<protein>
    <recommendedName>
        <fullName evidence="2">Rad21/Rec8-like protein N-terminal domain-containing protein</fullName>
    </recommendedName>
</protein>
<organism evidence="3 4">
    <name type="scientific">Digitaria exilis</name>
    <dbReference type="NCBI Taxonomy" id="1010633"/>
    <lineage>
        <taxon>Eukaryota</taxon>
        <taxon>Viridiplantae</taxon>
        <taxon>Streptophyta</taxon>
        <taxon>Embryophyta</taxon>
        <taxon>Tracheophyta</taxon>
        <taxon>Spermatophyta</taxon>
        <taxon>Magnoliopsida</taxon>
        <taxon>Liliopsida</taxon>
        <taxon>Poales</taxon>
        <taxon>Poaceae</taxon>
        <taxon>PACMAD clade</taxon>
        <taxon>Panicoideae</taxon>
        <taxon>Panicodae</taxon>
        <taxon>Paniceae</taxon>
        <taxon>Anthephorinae</taxon>
        <taxon>Digitaria</taxon>
    </lineage>
</organism>
<accession>A0A835BWR5</accession>
<reference evidence="3" key="1">
    <citation type="submission" date="2020-07" db="EMBL/GenBank/DDBJ databases">
        <title>Genome sequence and genetic diversity analysis of an under-domesticated orphan crop, white fonio (Digitaria exilis).</title>
        <authorList>
            <person name="Bennetzen J.L."/>
            <person name="Chen S."/>
            <person name="Ma X."/>
            <person name="Wang X."/>
            <person name="Yssel A.E.J."/>
            <person name="Chaluvadi S.R."/>
            <person name="Johnson M."/>
            <person name="Gangashetty P."/>
            <person name="Hamidou F."/>
            <person name="Sanogo M.D."/>
            <person name="Zwaenepoel A."/>
            <person name="Wallace J."/>
            <person name="Van De Peer Y."/>
            <person name="Van Deynze A."/>
        </authorList>
    </citation>
    <scope>NUCLEOTIDE SEQUENCE</scope>
    <source>
        <tissue evidence="3">Leaves</tissue>
    </source>
</reference>
<evidence type="ECO:0000313" key="4">
    <source>
        <dbReference type="Proteomes" id="UP000636709"/>
    </source>
</evidence>
<name>A0A835BWR5_9POAL</name>
<feature type="signal peptide" evidence="1">
    <location>
        <begin position="1"/>
        <end position="25"/>
    </location>
</feature>
<evidence type="ECO:0000256" key="1">
    <source>
        <dbReference type="SAM" id="SignalP"/>
    </source>
</evidence>
<dbReference type="Proteomes" id="UP000636709">
    <property type="component" value="Unassembled WGS sequence"/>
</dbReference>
<evidence type="ECO:0000313" key="3">
    <source>
        <dbReference type="EMBL" id="KAF8701309.1"/>
    </source>
</evidence>
<feature type="domain" description="Rad21/Rec8-like protein N-terminal" evidence="2">
    <location>
        <begin position="167"/>
        <end position="211"/>
    </location>
</feature>
<sequence length="242" mass="25612">MDPYTWAPYVGLLPLSALLLVPDLASPPVALIDANLVTTIVDAARKYTIIGTGQLELLAAIVAVSDQNRHCVEASPGVAEFFGHIRAVEVATMGVLVELLLNEGCCSGGNNDASGGKRAGELAAVARAMTRLSPAGSESPILEPIYMISSSATESEEGVAEDVLLAILARKSPLGTVWIAAHLERKIKKPQIDGIDIPTYADVVAEQYSLSIQEYSSDLLGSSRSRADMISCKLHTVVQRLS</sequence>
<gene>
    <name evidence="3" type="ORF">HU200_033638</name>
</gene>
<dbReference type="InterPro" id="IPR006910">
    <property type="entry name" value="Rad21_Rec8_N"/>
</dbReference>
<dbReference type="OrthoDB" id="10071381at2759"/>
<feature type="chain" id="PRO_5032874821" description="Rad21/Rec8-like protein N-terminal domain-containing protein" evidence="1">
    <location>
        <begin position="26"/>
        <end position="242"/>
    </location>
</feature>
<comment type="caution">
    <text evidence="3">The sequence shown here is derived from an EMBL/GenBank/DDBJ whole genome shotgun (WGS) entry which is preliminary data.</text>
</comment>
<keyword evidence="1" id="KW-0732">Signal</keyword>
<dbReference type="AlphaFoldDB" id="A0A835BWR5"/>
<evidence type="ECO:0000259" key="2">
    <source>
        <dbReference type="Pfam" id="PF04825"/>
    </source>
</evidence>
<proteinExistence type="predicted"/>